<evidence type="ECO:0000313" key="1">
    <source>
        <dbReference type="EMBL" id="CBG70699.1"/>
    </source>
</evidence>
<gene>
    <name evidence="1" type="ordered locus">SCAB_36101</name>
</gene>
<dbReference type="EMBL" id="FN554889">
    <property type="protein sequence ID" value="CBG70699.1"/>
    <property type="molecule type" value="Genomic_DNA"/>
</dbReference>
<dbReference type="Proteomes" id="UP000001444">
    <property type="component" value="Chromosome"/>
</dbReference>
<sequence>MGAAVVGPVALTVPPGPTLSFAAPVPLGPGARPAVSNKVTDAAFASARHHPPR</sequence>
<proteinExistence type="predicted"/>
<keyword evidence="2" id="KW-1185">Reference proteome</keyword>
<reference evidence="1 2" key="1">
    <citation type="journal article" date="2010" name="Mol. Plant Microbe Interact.">
        <title>Streptomyces scabies 87-22 contains a coronafacic acid-like biosynthetic cluster that contributes to plant-microbe interactions.</title>
        <authorList>
            <person name="Bignell D.R."/>
            <person name="Seipke R.F."/>
            <person name="Huguet-Tapia J.C."/>
            <person name="Chambers A.H."/>
            <person name="Parry R.J."/>
            <person name="Loria R."/>
        </authorList>
    </citation>
    <scope>NUCLEOTIDE SEQUENCE [LARGE SCALE GENOMIC DNA]</scope>
    <source>
        <strain evidence="1 2">87.22</strain>
    </source>
</reference>
<organism evidence="1 2">
    <name type="scientific">Streptomyces scabiei (strain 87.22)</name>
    <dbReference type="NCBI Taxonomy" id="680198"/>
    <lineage>
        <taxon>Bacteria</taxon>
        <taxon>Bacillati</taxon>
        <taxon>Actinomycetota</taxon>
        <taxon>Actinomycetes</taxon>
        <taxon>Kitasatosporales</taxon>
        <taxon>Streptomycetaceae</taxon>
        <taxon>Streptomyces</taxon>
    </lineage>
</organism>
<protein>
    <submittedName>
        <fullName evidence="1">Uncharacterized protein</fullName>
    </submittedName>
</protein>
<accession>C9YUW5</accession>
<evidence type="ECO:0000313" key="2">
    <source>
        <dbReference type="Proteomes" id="UP000001444"/>
    </source>
</evidence>
<dbReference type="STRING" id="680198.SCAB_36101"/>
<dbReference type="AlphaFoldDB" id="C9YUW5"/>
<dbReference type="HOGENOM" id="CLU_3066870_0_0_11"/>
<name>C9YUW5_STRSW</name>
<dbReference type="KEGG" id="scb:SCAB_36101"/>